<feature type="region of interest" description="Disordered" evidence="1">
    <location>
        <begin position="85"/>
        <end position="109"/>
    </location>
</feature>
<evidence type="ECO:0000256" key="1">
    <source>
        <dbReference type="SAM" id="MobiDB-lite"/>
    </source>
</evidence>
<dbReference type="Proteomes" id="UP000887574">
    <property type="component" value="Unplaced"/>
</dbReference>
<dbReference type="AlphaFoldDB" id="A0A915CZ21"/>
<evidence type="ECO:0000313" key="2">
    <source>
        <dbReference type="Proteomes" id="UP000887574"/>
    </source>
</evidence>
<dbReference type="WBParaSite" id="jg13789">
    <property type="protein sequence ID" value="jg13789"/>
    <property type="gene ID" value="jg13789"/>
</dbReference>
<proteinExistence type="predicted"/>
<reference evidence="3" key="1">
    <citation type="submission" date="2022-11" db="UniProtKB">
        <authorList>
            <consortium name="WormBaseParasite"/>
        </authorList>
    </citation>
    <scope>IDENTIFICATION</scope>
</reference>
<keyword evidence="2" id="KW-1185">Reference proteome</keyword>
<name>A0A915CZ21_9BILA</name>
<accession>A0A915CZ21</accession>
<dbReference type="Gene3D" id="1.10.510.10">
    <property type="entry name" value="Transferase(Phosphotransferase) domain 1"/>
    <property type="match status" value="1"/>
</dbReference>
<protein>
    <submittedName>
        <fullName evidence="3">Uncharacterized protein</fullName>
    </submittedName>
</protein>
<organism evidence="2 3">
    <name type="scientific">Ditylenchus dipsaci</name>
    <dbReference type="NCBI Taxonomy" id="166011"/>
    <lineage>
        <taxon>Eukaryota</taxon>
        <taxon>Metazoa</taxon>
        <taxon>Ecdysozoa</taxon>
        <taxon>Nematoda</taxon>
        <taxon>Chromadorea</taxon>
        <taxon>Rhabditida</taxon>
        <taxon>Tylenchina</taxon>
        <taxon>Tylenchomorpha</taxon>
        <taxon>Sphaerularioidea</taxon>
        <taxon>Anguinidae</taxon>
        <taxon>Anguininae</taxon>
        <taxon>Ditylenchus</taxon>
    </lineage>
</organism>
<sequence length="109" mass="12844">MRLDEMHQIIPALRKLNYYNCPDYSMIHEACVKLMKSLKVSFDDPYDWETDKDVEHIIRTRTRKPEYEEVEKFFKSDVLNINEPPGNDCAETFGRTRRAPSRTVSVGSE</sequence>
<evidence type="ECO:0000313" key="3">
    <source>
        <dbReference type="WBParaSite" id="jg13789"/>
    </source>
</evidence>